<evidence type="ECO:0000313" key="5">
    <source>
        <dbReference type="Proteomes" id="UP000767947"/>
    </source>
</evidence>
<proteinExistence type="predicted"/>
<feature type="signal peptide" evidence="2">
    <location>
        <begin position="1"/>
        <end position="18"/>
    </location>
</feature>
<gene>
    <name evidence="4" type="ORF">G6042_09970</name>
</gene>
<name>A0ABX1QW66_9FLAO</name>
<dbReference type="RefSeq" id="WP_169524287.1">
    <property type="nucleotide sequence ID" value="NZ_JAAMPT010000207.1"/>
</dbReference>
<evidence type="ECO:0000259" key="3">
    <source>
        <dbReference type="Pfam" id="PF18962"/>
    </source>
</evidence>
<dbReference type="Proteomes" id="UP000767947">
    <property type="component" value="Unassembled WGS sequence"/>
</dbReference>
<sequence length="658" mass="71785">MKKVIGLLVLFCGLNSYSQLFVGSNNYMYVGNQFVYVKQDVNLQEDVTAPIDNGRILLRREGQFLQGTTGVSTNSGNGSLSVYQEGTSNNYAYNYWGSPVGNPVAGPTYGNFGIGLLHRPTSVRDSNPAIILPSSNLNGISSPLSIASHWIYRFTPIVNGAAVYADWIAVGNTYTVKPGEGFTMKGVSGSDLTDVGESTVNNPYDGLDPLTIAQRYDFRGRPNDGTISLDVSNEKLTLIGNPYSSAINLNLFLLENSGYTVDYVTGAITPGLPDPFAPNSGTITGEAFFWEHTKTQANTHAILGYVGGYGTYVPNNPNAFGPGTYNNATWNTLNLNGTVNTVGGGAGTERYKRMYSPIGQGFFVKGIGTGTALNQAYMRNRYRVFVKEGAANNSQFERTMQSSSVENGYWDEIPNVAGVDYTQFSKAQVPQIKIHTNINNLNTKEVTIAFNPNTTDGYDLAMEAVTNESLNSDVYLSIVGKTEPIVISTLPFDINKRIPFSLKAGSGAASTYKVSVGNIINFDDLEHVYLYDGLTGVYHDIMDGSFEISLPQGVYENRFEITFRNGTLGVDNPTKNNITIYQNNSLQNLVVTNPDLLEVKEISLFDITGKRILEKKKLNTETEYKLPTSGIAEAVYIVNVKTNKGNFSQKVLISKSTK</sequence>
<evidence type="ECO:0000256" key="1">
    <source>
        <dbReference type="ARBA" id="ARBA00022729"/>
    </source>
</evidence>
<dbReference type="Pfam" id="PF18962">
    <property type="entry name" value="Por_Secre_tail"/>
    <property type="match status" value="1"/>
</dbReference>
<reference evidence="4 5" key="1">
    <citation type="submission" date="2020-02" db="EMBL/GenBank/DDBJ databases">
        <title>Flavobacterium sp. genome.</title>
        <authorList>
            <person name="Jung H.S."/>
            <person name="Baek J.H."/>
            <person name="Jeon C.O."/>
        </authorList>
    </citation>
    <scope>NUCLEOTIDE SEQUENCE [LARGE SCALE GENOMIC DNA]</scope>
    <source>
        <strain evidence="4 5">SE-s27</strain>
    </source>
</reference>
<protein>
    <submittedName>
        <fullName evidence="4">T9SS type A sorting domain-containing protein</fullName>
    </submittedName>
</protein>
<organism evidence="4 5">
    <name type="scientific">Flavobacterium solisilvae</name>
    <dbReference type="NCBI Taxonomy" id="1852019"/>
    <lineage>
        <taxon>Bacteria</taxon>
        <taxon>Pseudomonadati</taxon>
        <taxon>Bacteroidota</taxon>
        <taxon>Flavobacteriia</taxon>
        <taxon>Flavobacteriales</taxon>
        <taxon>Flavobacteriaceae</taxon>
        <taxon>Flavobacterium</taxon>
    </lineage>
</organism>
<evidence type="ECO:0000313" key="4">
    <source>
        <dbReference type="EMBL" id="NMH25593.1"/>
    </source>
</evidence>
<dbReference type="InterPro" id="IPR026444">
    <property type="entry name" value="Secre_tail"/>
</dbReference>
<accession>A0ABX1QW66</accession>
<dbReference type="EMBL" id="JAAMPT010000207">
    <property type="protein sequence ID" value="NMH25593.1"/>
    <property type="molecule type" value="Genomic_DNA"/>
</dbReference>
<dbReference type="NCBIfam" id="TIGR04183">
    <property type="entry name" value="Por_Secre_tail"/>
    <property type="match status" value="1"/>
</dbReference>
<feature type="chain" id="PRO_5046285291" evidence="2">
    <location>
        <begin position="19"/>
        <end position="658"/>
    </location>
</feature>
<keyword evidence="1 2" id="KW-0732">Signal</keyword>
<feature type="domain" description="Secretion system C-terminal sorting" evidence="3">
    <location>
        <begin position="572"/>
        <end position="653"/>
    </location>
</feature>
<keyword evidence="5" id="KW-1185">Reference proteome</keyword>
<evidence type="ECO:0000256" key="2">
    <source>
        <dbReference type="SAM" id="SignalP"/>
    </source>
</evidence>
<comment type="caution">
    <text evidence="4">The sequence shown here is derived from an EMBL/GenBank/DDBJ whole genome shotgun (WGS) entry which is preliminary data.</text>
</comment>